<comment type="caution">
    <text evidence="2">The sequence shown here is derived from an EMBL/GenBank/DDBJ whole genome shotgun (WGS) entry which is preliminary data.</text>
</comment>
<reference evidence="2 3" key="1">
    <citation type="journal article" date="2018" name="IMA Fungus">
        <title>IMA Genome-F 9: Draft genome sequence of Annulohypoxylon stygium, Aspergillus mulundensis, Berkeleyomyces basicola (syn. Thielaviopsis basicola), Ceratocystis smalleyi, two Cercospora beticola strains, Coleophoma cylindrospora, Fusarium fracticaudum, Phialophora cf. hyalina, and Morchella septimelata.</title>
        <authorList>
            <person name="Wingfield B.D."/>
            <person name="Bills G.F."/>
            <person name="Dong Y."/>
            <person name="Huang W."/>
            <person name="Nel W.J."/>
            <person name="Swalarsk-Parry B.S."/>
            <person name="Vaghefi N."/>
            <person name="Wilken P.M."/>
            <person name="An Z."/>
            <person name="de Beer Z.W."/>
            <person name="De Vos L."/>
            <person name="Chen L."/>
            <person name="Duong T.A."/>
            <person name="Gao Y."/>
            <person name="Hammerbacher A."/>
            <person name="Kikkert J.R."/>
            <person name="Li Y."/>
            <person name="Li H."/>
            <person name="Li K."/>
            <person name="Li Q."/>
            <person name="Liu X."/>
            <person name="Ma X."/>
            <person name="Naidoo K."/>
            <person name="Pethybridge S.J."/>
            <person name="Sun J."/>
            <person name="Steenkamp E.T."/>
            <person name="van der Nest M.A."/>
            <person name="van Wyk S."/>
            <person name="Wingfield M.J."/>
            <person name="Xiong C."/>
            <person name="Yue Q."/>
            <person name="Zhang X."/>
        </authorList>
    </citation>
    <scope>NUCLEOTIDE SEQUENCE [LARGE SCALE GENOMIC DNA]</scope>
    <source>
        <strain evidence="2 3">BP 5553</strain>
    </source>
</reference>
<evidence type="ECO:0000313" key="2">
    <source>
        <dbReference type="EMBL" id="RDL35871.1"/>
    </source>
</evidence>
<evidence type="ECO:0000313" key="3">
    <source>
        <dbReference type="Proteomes" id="UP000254866"/>
    </source>
</evidence>
<dbReference type="OrthoDB" id="3550914at2759"/>
<dbReference type="PANTHER" id="PTHR33428">
    <property type="entry name" value="CHLOROPHYLLASE-2, CHLOROPLASTIC"/>
    <property type="match status" value="1"/>
</dbReference>
<evidence type="ECO:0008006" key="4">
    <source>
        <dbReference type="Google" id="ProtNLM"/>
    </source>
</evidence>
<dbReference type="InterPro" id="IPR029058">
    <property type="entry name" value="AB_hydrolase_fold"/>
</dbReference>
<protein>
    <recommendedName>
        <fullName evidence="4">Chlorophyllase</fullName>
    </recommendedName>
</protein>
<gene>
    <name evidence="2" type="ORF">BP5553_06483</name>
</gene>
<dbReference type="Proteomes" id="UP000254866">
    <property type="component" value="Unassembled WGS sequence"/>
</dbReference>
<dbReference type="RefSeq" id="XP_031868527.1">
    <property type="nucleotide sequence ID" value="XM_032015106.1"/>
</dbReference>
<evidence type="ECO:0000256" key="1">
    <source>
        <dbReference type="SAM" id="SignalP"/>
    </source>
</evidence>
<proteinExistence type="predicted"/>
<dbReference type="PANTHER" id="PTHR33428:SF14">
    <property type="entry name" value="CARBOXYLESTERASE TYPE B DOMAIN-CONTAINING PROTEIN"/>
    <property type="match status" value="1"/>
</dbReference>
<dbReference type="Gene3D" id="3.40.50.1820">
    <property type="entry name" value="alpha/beta hydrolase"/>
    <property type="match status" value="1"/>
</dbReference>
<keyword evidence="3" id="KW-1185">Reference proteome</keyword>
<sequence>MLYISLFLAAFAALAVGQEEEFVPAPGVFPVKGDNTIIGGIFASGHDEMMSLYPTFPVPTPGPEAPAPGSGVLTQGSGPYPAKMYTDPTLPNHTVYAPINCPRNVKMPFLSWANGDCAMDGATYRYFLTEVASWGYVIAADGIPGGINGTLSFVHHSRESVDWAMSGGASKYGKIDRNKIAATGHSCGGLEALSMAYHDERVKQILMFDIGIFSDTRRYLLQEIKVPIAWFMGGLLDLGYVLAEKDYPLTRPGVPAFKANLDAGHYGTFQATNGGKYAKAAVAYLQWQFRHDHASKEICTNPSYPNSLVSQNWEVVFKNYNGV</sequence>
<name>A0A370TK14_9HELO</name>
<organism evidence="2 3">
    <name type="scientific">Venustampulla echinocandica</name>
    <dbReference type="NCBI Taxonomy" id="2656787"/>
    <lineage>
        <taxon>Eukaryota</taxon>
        <taxon>Fungi</taxon>
        <taxon>Dikarya</taxon>
        <taxon>Ascomycota</taxon>
        <taxon>Pezizomycotina</taxon>
        <taxon>Leotiomycetes</taxon>
        <taxon>Helotiales</taxon>
        <taxon>Pleuroascaceae</taxon>
        <taxon>Venustampulla</taxon>
    </lineage>
</organism>
<keyword evidence="1" id="KW-0732">Signal</keyword>
<dbReference type="SUPFAM" id="SSF53474">
    <property type="entry name" value="alpha/beta-Hydrolases"/>
    <property type="match status" value="1"/>
</dbReference>
<dbReference type="AlphaFoldDB" id="A0A370TK14"/>
<accession>A0A370TK14</accession>
<feature type="chain" id="PRO_5017075325" description="Chlorophyllase" evidence="1">
    <location>
        <begin position="18"/>
        <end position="323"/>
    </location>
</feature>
<dbReference type="EMBL" id="NPIC01000005">
    <property type="protein sequence ID" value="RDL35871.1"/>
    <property type="molecule type" value="Genomic_DNA"/>
</dbReference>
<dbReference type="GeneID" id="43599332"/>
<feature type="signal peptide" evidence="1">
    <location>
        <begin position="1"/>
        <end position="17"/>
    </location>
</feature>